<organism evidence="1 2">
    <name type="scientific">Peribacillus asahii</name>
    <dbReference type="NCBI Taxonomy" id="228899"/>
    <lineage>
        <taxon>Bacteria</taxon>
        <taxon>Bacillati</taxon>
        <taxon>Bacillota</taxon>
        <taxon>Bacilli</taxon>
        <taxon>Bacillales</taxon>
        <taxon>Bacillaceae</taxon>
        <taxon>Peribacillus</taxon>
    </lineage>
</organism>
<gene>
    <name evidence="1" type="ORF">BAOM_3707</name>
</gene>
<dbReference type="KEGG" id="pasa:BAOM_3707"/>
<evidence type="ECO:0000313" key="1">
    <source>
        <dbReference type="EMBL" id="AZV44316.1"/>
    </source>
</evidence>
<evidence type="ECO:0000313" key="2">
    <source>
        <dbReference type="Proteomes" id="UP000283095"/>
    </source>
</evidence>
<dbReference type="AlphaFoldDB" id="A0A3T0KV87"/>
<dbReference type="EMBL" id="CP026095">
    <property type="protein sequence ID" value="AZV44316.1"/>
    <property type="molecule type" value="Genomic_DNA"/>
</dbReference>
<name>A0A3T0KV87_9BACI</name>
<dbReference type="Proteomes" id="UP000283095">
    <property type="component" value="Chromosome"/>
</dbReference>
<accession>A0A3T0KV87</accession>
<proteinExistence type="predicted"/>
<protein>
    <submittedName>
        <fullName evidence="1">Uncharacterized protein</fullName>
    </submittedName>
</protein>
<sequence length="54" mass="5958">MKLGNADGGKAGYQLSPLLGTHLLHSEVGIMMETKLVRIAELAKIRMKEMSYIL</sequence>
<reference evidence="1 2" key="1">
    <citation type="submission" date="2018-01" db="EMBL/GenBank/DDBJ databases">
        <title>Bacillus asahii Genome sequencing and assembly.</title>
        <authorList>
            <person name="Jiang H."/>
            <person name="Feng Y."/>
            <person name="Zhao F."/>
            <person name="Lin X."/>
        </authorList>
    </citation>
    <scope>NUCLEOTIDE SEQUENCE [LARGE SCALE GENOMIC DNA]</scope>
    <source>
        <strain evidence="1 2">OM18</strain>
    </source>
</reference>